<proteinExistence type="predicted"/>
<keyword evidence="3" id="KW-1185">Reference proteome</keyword>
<feature type="compositionally biased region" description="Polar residues" evidence="1">
    <location>
        <begin position="415"/>
        <end position="424"/>
    </location>
</feature>
<gene>
    <name evidence="2" type="ORF">AFUS01_LOCUS36500</name>
</gene>
<comment type="caution">
    <text evidence="2">The sequence shown here is derived from an EMBL/GenBank/DDBJ whole genome shotgun (WGS) entry which is preliminary data.</text>
</comment>
<protein>
    <submittedName>
        <fullName evidence="2">Uncharacterized protein</fullName>
    </submittedName>
</protein>
<sequence>MVAVAALWMPLPAESAGSGMVGKMIRNHTVAKSKNSEVVSNSTSRDENSTVVTTPSPSSSGESRKREVTKLPLENLFPTVSTKVLENEETKPVIEKAEDRLRKALLNHSLHINDMDKDLDQLVFSQLPEGSKLILRTVKIVRTDDDGNEEDSGEERTAWDVVVSNGTNDEPFSDEEMDGPKEISDLLGAASHARSQYKDQGTSHKTKEKDTKYYLEQDHGKAHKQTLTDTEGKKKTDYEGGEKGITDFAKSHGNSQSNEGGRYKDSKKKNKGRKVTGFKRVYHKEEFQRTEHFYDDEEAKRIAESFGANDQKEKSAHGIKNDDRKYHGTYKEKTDGQKVKNEHETKNGYNKGHHEHHKNTERHTHGQKYQNDKSQGSPAHGEQYHRPKYHENHNYHGAYSSTNTRVTSPVAASEQLVSTLSTTSPAPPLMQSLVPMPSHSHSDPSPRPRHNRPLRLRQPNFSASTVPKPNIAMTAPQQVLKKPKEMKVFFSPRERHFPFSPNDVTMAYAPNFIPGHASKQQNMPPVSYGYNFRTIHPLKPLHGFKIRNESYGINNRYAATGMEVSTIADSEAVAATTEKQLKHPLSGRPQVGWVPVGSNKYPVSDTRPHGNNYPQFTHLRVGKTLVPTMLIRSPSTNTPSAVNVNNNPRRPPAYIPSGQPSTLSYSSTHSSHNNQVKRNPQFSHFMNGLMDSVAGFFGRMG</sequence>
<feature type="compositionally biased region" description="Basic residues" evidence="1">
    <location>
        <begin position="351"/>
        <end position="360"/>
    </location>
</feature>
<feature type="compositionally biased region" description="Basic residues" evidence="1">
    <location>
        <begin position="265"/>
        <end position="277"/>
    </location>
</feature>
<dbReference type="Pfam" id="PF16009">
    <property type="entry name" value="DUF4779"/>
    <property type="match status" value="1"/>
</dbReference>
<dbReference type="Proteomes" id="UP000708208">
    <property type="component" value="Unassembled WGS sequence"/>
</dbReference>
<name>A0A8J2L548_9HEXA</name>
<feature type="compositionally biased region" description="Basic and acidic residues" evidence="1">
    <location>
        <begin position="310"/>
        <end position="346"/>
    </location>
</feature>
<feature type="compositionally biased region" description="Polar residues" evidence="1">
    <location>
        <begin position="367"/>
        <end position="377"/>
    </location>
</feature>
<feature type="compositionally biased region" description="Polar residues" evidence="1">
    <location>
        <begin position="32"/>
        <end position="43"/>
    </location>
</feature>
<dbReference type="EMBL" id="CAJVCH010539814">
    <property type="protein sequence ID" value="CAG7826448.1"/>
    <property type="molecule type" value="Genomic_DNA"/>
</dbReference>
<feature type="region of interest" description="Disordered" evidence="1">
    <location>
        <begin position="214"/>
        <end position="277"/>
    </location>
</feature>
<organism evidence="2 3">
    <name type="scientific">Allacma fusca</name>
    <dbReference type="NCBI Taxonomy" id="39272"/>
    <lineage>
        <taxon>Eukaryota</taxon>
        <taxon>Metazoa</taxon>
        <taxon>Ecdysozoa</taxon>
        <taxon>Arthropoda</taxon>
        <taxon>Hexapoda</taxon>
        <taxon>Collembola</taxon>
        <taxon>Symphypleona</taxon>
        <taxon>Sminthuridae</taxon>
        <taxon>Allacma</taxon>
    </lineage>
</organism>
<feature type="region of interest" description="Disordered" evidence="1">
    <location>
        <begin position="304"/>
        <end position="468"/>
    </location>
</feature>
<dbReference type="AlphaFoldDB" id="A0A8J2L548"/>
<feature type="region of interest" description="Disordered" evidence="1">
    <location>
        <begin position="32"/>
        <end position="68"/>
    </location>
</feature>
<evidence type="ECO:0000313" key="2">
    <source>
        <dbReference type="EMBL" id="CAG7826448.1"/>
    </source>
</evidence>
<feature type="region of interest" description="Disordered" evidence="1">
    <location>
        <begin position="633"/>
        <end position="680"/>
    </location>
</feature>
<feature type="compositionally biased region" description="Low complexity" evidence="1">
    <location>
        <begin position="661"/>
        <end position="672"/>
    </location>
</feature>
<dbReference type="OrthoDB" id="6432502at2759"/>
<dbReference type="InterPro" id="IPR031959">
    <property type="entry name" value="DUF4779"/>
</dbReference>
<feature type="compositionally biased region" description="Basic and acidic residues" evidence="1">
    <location>
        <begin position="230"/>
        <end position="245"/>
    </location>
</feature>
<feature type="compositionally biased region" description="Basic and acidic residues" evidence="1">
    <location>
        <begin position="382"/>
        <end position="394"/>
    </location>
</feature>
<evidence type="ECO:0000313" key="3">
    <source>
        <dbReference type="Proteomes" id="UP000708208"/>
    </source>
</evidence>
<feature type="compositionally biased region" description="Low complexity" evidence="1">
    <location>
        <begin position="49"/>
        <end position="60"/>
    </location>
</feature>
<evidence type="ECO:0000256" key="1">
    <source>
        <dbReference type="SAM" id="MobiDB-lite"/>
    </source>
</evidence>
<reference evidence="2" key="1">
    <citation type="submission" date="2021-06" db="EMBL/GenBank/DDBJ databases">
        <authorList>
            <person name="Hodson N. C."/>
            <person name="Mongue J. A."/>
            <person name="Jaron S. K."/>
        </authorList>
    </citation>
    <scope>NUCLEOTIDE SEQUENCE</scope>
</reference>
<accession>A0A8J2L548</accession>